<proteinExistence type="inferred from homology"/>
<reference evidence="6 7" key="1">
    <citation type="submission" date="2018-04" db="EMBL/GenBank/DDBJ databases">
        <title>Genomic Encyclopedia of Archaeal and Bacterial Type Strains, Phase II (KMG-II): from individual species to whole genera.</title>
        <authorList>
            <person name="Goeker M."/>
        </authorList>
    </citation>
    <scope>NUCLEOTIDE SEQUENCE [LARGE SCALE GENOMIC DNA]</scope>
    <source>
        <strain evidence="6 7">DSM 25521</strain>
    </source>
</reference>
<evidence type="ECO:0000259" key="5">
    <source>
        <dbReference type="Pfam" id="PF03330"/>
    </source>
</evidence>
<evidence type="ECO:0000256" key="1">
    <source>
        <dbReference type="ARBA" id="ARBA00023239"/>
    </source>
</evidence>
<evidence type="ECO:0000313" key="6">
    <source>
        <dbReference type="EMBL" id="PTM62086.1"/>
    </source>
</evidence>
<dbReference type="NCBIfam" id="TIGR00413">
    <property type="entry name" value="rlpA"/>
    <property type="match status" value="1"/>
</dbReference>
<feature type="domain" description="RlpA-like protein double-psi beta-barrel" evidence="5">
    <location>
        <begin position="33"/>
        <end position="117"/>
    </location>
</feature>
<keyword evidence="7" id="KW-1185">Reference proteome</keyword>
<dbReference type="Gene3D" id="2.40.40.10">
    <property type="entry name" value="RlpA-like domain"/>
    <property type="match status" value="1"/>
</dbReference>
<keyword evidence="3" id="KW-0732">Signal</keyword>
<dbReference type="EMBL" id="PZZL01000001">
    <property type="protein sequence ID" value="PTM62086.1"/>
    <property type="molecule type" value="Genomic_DNA"/>
</dbReference>
<dbReference type="SUPFAM" id="SSF50685">
    <property type="entry name" value="Barwin-like endoglucanases"/>
    <property type="match status" value="1"/>
</dbReference>
<evidence type="ECO:0000256" key="2">
    <source>
        <dbReference type="ARBA" id="ARBA00023316"/>
    </source>
</evidence>
<evidence type="ECO:0000256" key="4">
    <source>
        <dbReference type="RuleBase" id="RU003495"/>
    </source>
</evidence>
<dbReference type="EC" id="4.2.2.-" evidence="3"/>
<dbReference type="AlphaFoldDB" id="A0A2T4ZJE9"/>
<dbReference type="InterPro" id="IPR009009">
    <property type="entry name" value="RlpA-like_DPBB"/>
</dbReference>
<name>A0A2T4ZJE9_9HYPH</name>
<dbReference type="RefSeq" id="WP_108174504.1">
    <property type="nucleotide sequence ID" value="NZ_PZZL01000001.1"/>
</dbReference>
<dbReference type="GO" id="GO:0071555">
    <property type="term" value="P:cell wall organization"/>
    <property type="evidence" value="ECO:0007669"/>
    <property type="project" value="UniProtKB-KW"/>
</dbReference>
<comment type="similarity">
    <text evidence="3 4">Belongs to the RlpA family.</text>
</comment>
<dbReference type="PANTHER" id="PTHR34183:SF8">
    <property type="entry name" value="ENDOLYTIC PEPTIDOGLYCAN TRANSGLYCOSYLASE RLPA-RELATED"/>
    <property type="match status" value="1"/>
</dbReference>
<keyword evidence="2 3" id="KW-0961">Cell wall biogenesis/degradation</keyword>
<organism evidence="6 7">
    <name type="scientific">Phreatobacter oligotrophus</name>
    <dbReference type="NCBI Taxonomy" id="1122261"/>
    <lineage>
        <taxon>Bacteria</taxon>
        <taxon>Pseudomonadati</taxon>
        <taxon>Pseudomonadota</taxon>
        <taxon>Alphaproteobacteria</taxon>
        <taxon>Hyphomicrobiales</taxon>
        <taxon>Phreatobacteraceae</taxon>
        <taxon>Phreatobacter</taxon>
    </lineage>
</organism>
<protein>
    <recommendedName>
        <fullName evidence="3">Endolytic peptidoglycan transglycosylase RlpA</fullName>
        <ecNumber evidence="3">4.2.2.-</ecNumber>
    </recommendedName>
</protein>
<dbReference type="GO" id="GO:0000270">
    <property type="term" value="P:peptidoglycan metabolic process"/>
    <property type="evidence" value="ECO:0007669"/>
    <property type="project" value="UniProtKB-UniRule"/>
</dbReference>
<dbReference type="HAMAP" id="MF_02071">
    <property type="entry name" value="RlpA"/>
    <property type="match status" value="1"/>
</dbReference>
<evidence type="ECO:0000256" key="3">
    <source>
        <dbReference type="HAMAP-Rule" id="MF_02071"/>
    </source>
</evidence>
<dbReference type="InterPro" id="IPR012997">
    <property type="entry name" value="RplA"/>
</dbReference>
<dbReference type="Proteomes" id="UP000241808">
    <property type="component" value="Unassembled WGS sequence"/>
</dbReference>
<comment type="caution">
    <text evidence="6">The sequence shown here is derived from an EMBL/GenBank/DDBJ whole genome shotgun (WGS) entry which is preliminary data.</text>
</comment>
<feature type="signal peptide" evidence="3">
    <location>
        <begin position="1"/>
        <end position="29"/>
    </location>
</feature>
<sequence length="120" mass="12620" precursor="true">MSNRTRLAALCTALFAVSPVAPGITTARADGVGLASWYQLPGRTACGGRHNPEAMTAAHRSYPCGSKITVTNLANGRSAVLTVVDRGPFVRGRIVDVSRGAARQIGLINRGVGRVRIARH</sequence>
<gene>
    <name evidence="3" type="primary">rlpA</name>
    <name evidence="6" type="ORF">C8P69_101763</name>
</gene>
<dbReference type="OrthoDB" id="9779128at2"/>
<accession>A0A2T4ZJE9</accession>
<keyword evidence="6" id="KW-0449">Lipoprotein</keyword>
<dbReference type="InterPro" id="IPR036908">
    <property type="entry name" value="RlpA-like_sf"/>
</dbReference>
<dbReference type="GO" id="GO:0008932">
    <property type="term" value="F:lytic endotransglycosylase activity"/>
    <property type="evidence" value="ECO:0007669"/>
    <property type="project" value="UniProtKB-UniRule"/>
</dbReference>
<evidence type="ECO:0000313" key="7">
    <source>
        <dbReference type="Proteomes" id="UP000241808"/>
    </source>
</evidence>
<dbReference type="PANTHER" id="PTHR34183">
    <property type="entry name" value="ENDOLYTIC PEPTIDOGLYCAN TRANSGLYCOSYLASE RLPA"/>
    <property type="match status" value="1"/>
</dbReference>
<dbReference type="Pfam" id="PF03330">
    <property type="entry name" value="DPBB_1"/>
    <property type="match status" value="1"/>
</dbReference>
<dbReference type="InterPro" id="IPR034718">
    <property type="entry name" value="RlpA"/>
</dbReference>
<comment type="function">
    <text evidence="3">Lytic transglycosylase with a strong preference for naked glycan strands that lack stem peptides.</text>
</comment>
<feature type="chain" id="PRO_5015794451" description="Endolytic peptidoglycan transglycosylase RlpA" evidence="3">
    <location>
        <begin position="30"/>
        <end position="120"/>
    </location>
</feature>
<keyword evidence="1 3" id="KW-0456">Lyase</keyword>
<dbReference type="CDD" id="cd22268">
    <property type="entry name" value="DPBB_RlpA-like"/>
    <property type="match status" value="1"/>
</dbReference>